<keyword evidence="4" id="KW-1185">Reference proteome</keyword>
<dbReference type="OrthoDB" id="9795390at2"/>
<keyword evidence="3" id="KW-0418">Kinase</keyword>
<dbReference type="SUPFAM" id="SSF56112">
    <property type="entry name" value="Protein kinase-like (PK-like)"/>
    <property type="match status" value="1"/>
</dbReference>
<dbReference type="InterPro" id="IPR011009">
    <property type="entry name" value="Kinase-like_dom_sf"/>
</dbReference>
<comment type="similarity">
    <text evidence="1">Belongs to the protein kinase superfamily. ADCK protein kinase family.</text>
</comment>
<proteinExistence type="inferred from homology"/>
<dbReference type="InterPro" id="IPR034646">
    <property type="entry name" value="ADCK3_dom"/>
</dbReference>
<keyword evidence="3" id="KW-0808">Transferase</keyword>
<dbReference type="CDD" id="cd13970">
    <property type="entry name" value="ABC1_ADCK3"/>
    <property type="match status" value="1"/>
</dbReference>
<gene>
    <name evidence="3" type="ORF">FLP30_07990</name>
</gene>
<dbReference type="InterPro" id="IPR050154">
    <property type="entry name" value="UbiB_kinase"/>
</dbReference>
<name>A0A5C1YNY0_9PROT</name>
<dbReference type="KEGG" id="acek:FLP30_07990"/>
<reference evidence="3 4" key="1">
    <citation type="submission" date="2019-09" db="EMBL/GenBank/DDBJ databases">
        <title>Genome sequencing of strain KACC 21233.</title>
        <authorList>
            <person name="Heo J."/>
            <person name="Kim S.-J."/>
            <person name="Kim J.-S."/>
            <person name="Hong S.-B."/>
            <person name="Kwon S.-W."/>
        </authorList>
    </citation>
    <scope>NUCLEOTIDE SEQUENCE [LARGE SCALE GENOMIC DNA]</scope>
    <source>
        <strain evidence="3 4">KACC 21233</strain>
    </source>
</reference>
<organism evidence="3 4">
    <name type="scientific">Acetobacter vaccinii</name>
    <dbReference type="NCBI Taxonomy" id="2592655"/>
    <lineage>
        <taxon>Bacteria</taxon>
        <taxon>Pseudomonadati</taxon>
        <taxon>Pseudomonadota</taxon>
        <taxon>Alphaproteobacteria</taxon>
        <taxon>Acetobacterales</taxon>
        <taxon>Acetobacteraceae</taxon>
        <taxon>Acetobacter</taxon>
    </lineage>
</organism>
<evidence type="ECO:0000313" key="4">
    <source>
        <dbReference type="Proteomes" id="UP000324536"/>
    </source>
</evidence>
<dbReference type="PANTHER" id="PTHR10566">
    <property type="entry name" value="CHAPERONE-ACTIVITY OF BC1 COMPLEX CABC1 -RELATED"/>
    <property type="match status" value="1"/>
</dbReference>
<dbReference type="Pfam" id="PF03109">
    <property type="entry name" value="ABC1"/>
    <property type="match status" value="1"/>
</dbReference>
<feature type="domain" description="ABC1 atypical kinase-like" evidence="2">
    <location>
        <begin position="84"/>
        <end position="325"/>
    </location>
</feature>
<dbReference type="PANTHER" id="PTHR10566:SF113">
    <property type="entry name" value="PROTEIN ACTIVITY OF BC1 COMPLEX KINASE 7, CHLOROPLASTIC"/>
    <property type="match status" value="1"/>
</dbReference>
<dbReference type="RefSeq" id="WP_149279347.1">
    <property type="nucleotide sequence ID" value="NZ_CP043506.1"/>
</dbReference>
<evidence type="ECO:0000259" key="2">
    <source>
        <dbReference type="Pfam" id="PF03109"/>
    </source>
</evidence>
<dbReference type="InterPro" id="IPR004147">
    <property type="entry name" value="ABC1_dom"/>
</dbReference>
<evidence type="ECO:0000256" key="1">
    <source>
        <dbReference type="ARBA" id="ARBA00009670"/>
    </source>
</evidence>
<accession>A0A5C1YNY0</accession>
<evidence type="ECO:0000313" key="3">
    <source>
        <dbReference type="EMBL" id="QEO17671.1"/>
    </source>
</evidence>
<dbReference type="Gene3D" id="1.10.510.10">
    <property type="entry name" value="Transferase(Phosphotransferase) domain 1"/>
    <property type="match status" value="1"/>
</dbReference>
<sequence>MARDLDNTGFFGEFRRMVQTTGTVGGIAARLAGHKMGVFTGGAGHAEDLKSVLGGLKGPLMKAAQLLATIPGALPEEYAEELAQLQSNAPPMGWNFVRRRMTAELGPGWEKNFRSFGRDAAAAASLGQVHQAILNDGRRVACKLQYPDMTAAVEADLRQFRMAIGVYHKLDNAIRQDDVVEELAERLREELDYRREAANMRLYRAALAACPEVTVPRPVDELSTRRLLTMEWVNGRNLNTALRDGLDDEQKKAIARALFRGWYVPLYHYGVVHGDPHMGNFTLRDDGGLNLLDFGAIRIFSPSFIKGNIDLYKALRAGDVDSAAEAYKAWGFRDLTREKVVVLNEWAGLLFAPLMDDRERYIQEDNDPAHGREVLSRVHDGLQKAGGVRLPREFVLVDRSAIGLGSVFMRLKVKMNWCKLFHEIVEEFDEHALAERQKAVVEAASFPPDAQPAQG</sequence>
<dbReference type="GO" id="GO:0016301">
    <property type="term" value="F:kinase activity"/>
    <property type="evidence" value="ECO:0007669"/>
    <property type="project" value="UniProtKB-KW"/>
</dbReference>
<dbReference type="Proteomes" id="UP000324536">
    <property type="component" value="Chromosome"/>
</dbReference>
<dbReference type="EMBL" id="CP043506">
    <property type="protein sequence ID" value="QEO17671.1"/>
    <property type="molecule type" value="Genomic_DNA"/>
</dbReference>
<protein>
    <submittedName>
        <fullName evidence="3">AarF/ABC1/UbiB kinase family protein</fullName>
    </submittedName>
</protein>
<dbReference type="AlphaFoldDB" id="A0A5C1YNY0"/>